<dbReference type="PANTHER" id="PTHR33481">
    <property type="entry name" value="REVERSE TRANSCRIPTASE"/>
    <property type="match status" value="1"/>
</dbReference>
<dbReference type="GO" id="GO:0003964">
    <property type="term" value="F:RNA-directed DNA polymerase activity"/>
    <property type="evidence" value="ECO:0007669"/>
    <property type="project" value="UniProtKB-KW"/>
</dbReference>
<proteinExistence type="predicted"/>
<gene>
    <name evidence="1" type="ORF">Pdw03_5164</name>
</gene>
<dbReference type="VEuPathDB" id="FungiDB:PDIP_34330"/>
<protein>
    <submittedName>
        <fullName evidence="1">Reverse transcriptase domain protein</fullName>
    </submittedName>
</protein>
<evidence type="ECO:0000313" key="2">
    <source>
        <dbReference type="Proteomes" id="UP000595662"/>
    </source>
</evidence>
<keyword evidence="1" id="KW-0695">RNA-directed DNA polymerase</keyword>
<dbReference type="GeneID" id="26231753"/>
<name>A0A7T6XUI3_PENDI</name>
<dbReference type="EMBL" id="CP060779">
    <property type="protein sequence ID" value="QQK47529.1"/>
    <property type="molecule type" value="Genomic_DNA"/>
</dbReference>
<dbReference type="Proteomes" id="UP000595662">
    <property type="component" value="Chromosome 6"/>
</dbReference>
<dbReference type="PANTHER" id="PTHR33481:SF1">
    <property type="entry name" value="ENDONUCLEASE_EXONUCLEASE_PHOSPHATASE DOMAIN-CONTAINING PROTEIN-RELATED"/>
    <property type="match status" value="1"/>
</dbReference>
<reference evidence="1 2" key="1">
    <citation type="submission" date="2020-08" db="EMBL/GenBank/DDBJ databases">
        <title>The completed genome sequence of the pathogenic ascomycete fungus Penicillium digitatum.</title>
        <authorList>
            <person name="Wang M."/>
        </authorList>
    </citation>
    <scope>NUCLEOTIDE SEQUENCE [LARGE SCALE GENOMIC DNA]</scope>
    <source>
        <strain evidence="1 2">PdW03</strain>
    </source>
</reference>
<keyword evidence="1" id="KW-0808">Transferase</keyword>
<sequence>MPNNTGLAKTETSSGSMSMAFSYSISTANRPQTKSLTMNEAFEPGVANANRGGEIAQWSSDSGLDFIGEPGVPTHQAGHVLDLTFSNIPYASTVVREDLATGSDHESLVTRIPGRGRVPLEQYNYRVPESKLPKLSSLIGTGIRSLPDPSSIETHDQLDQFAATLTALFQDAIKTAGSLNRTHTFTTPWWTSECQAKRQQWLGVRHTDPDKADTAKRAFLSCVRSSKRAYWRDRIDNIKTDSDLYNIISWHKLGTDLKAPPLLVDGLPVEDTMEKAEALRRAVLGRFSPDDDLPTDPIPITTTSSLPWLQSVTMEENVRLLAKDVQSILAWGEYNKVAFAPEKLEMIHITRHRGDESPSIVVNDRLTIDPVQAKKPGYTPTLRWLGVFFDRKLTWRSHILARAGKARAVAQHIRNLARTTCGPPASSLRKAVITCVIPSLTFGTEAWYGGRNRPAKQASKGTVSARVGWHINVIESTLALAIRGVLPVWRTTPTPSLFRDAGIPSGYATLEEAKLRFALRLNTIHKGHTLVRRIRPPMITRGRGTGTRQPAKTIIQRLGSILPEVPRPTLSPPHYSPGCRIDPTGGIDKATASKAFQVWQESLPPTDICVFSDGSEQWQEGINGIRSIFRELRNEARLRWWDTVSQKLSQWYRRWSDTYEIDSLPELELRRPALHRWLALRSSHGDFDWYHRKFNHEDAKLDCSCGRRKSPEHLALCHKTQRSFRHWPKRPPTPPTDRTEAVAYLRSLDPKQFVELLELTSFYSRVCTR</sequence>
<dbReference type="AlphaFoldDB" id="A0A7T6XUI3"/>
<accession>A0A7T6XUI3</accession>
<dbReference type="RefSeq" id="XP_065957912.1">
    <property type="nucleotide sequence ID" value="XM_066100972.1"/>
</dbReference>
<organism evidence="1 2">
    <name type="scientific">Penicillium digitatum</name>
    <name type="common">Green mold</name>
    <dbReference type="NCBI Taxonomy" id="36651"/>
    <lineage>
        <taxon>Eukaryota</taxon>
        <taxon>Fungi</taxon>
        <taxon>Dikarya</taxon>
        <taxon>Ascomycota</taxon>
        <taxon>Pezizomycotina</taxon>
        <taxon>Eurotiomycetes</taxon>
        <taxon>Eurotiomycetidae</taxon>
        <taxon>Eurotiales</taxon>
        <taxon>Aspergillaceae</taxon>
        <taxon>Penicillium</taxon>
    </lineage>
</organism>
<evidence type="ECO:0000313" key="1">
    <source>
        <dbReference type="EMBL" id="QQK47529.1"/>
    </source>
</evidence>
<keyword evidence="1" id="KW-0548">Nucleotidyltransferase</keyword>